<dbReference type="AlphaFoldDB" id="A0A847RSP5"/>
<accession>A0A847RSP5</accession>
<comment type="caution">
    <text evidence="1">The sequence shown here is derived from an EMBL/GenBank/DDBJ whole genome shotgun (WGS) entry which is preliminary data.</text>
</comment>
<name>A0A847RSP5_9NEIS</name>
<evidence type="ECO:0000313" key="2">
    <source>
        <dbReference type="Proteomes" id="UP000587991"/>
    </source>
</evidence>
<reference evidence="1 2" key="1">
    <citation type="submission" date="2020-04" db="EMBL/GenBank/DDBJ databases">
        <title>Draft genome of Leeia sp. IMCC25680.</title>
        <authorList>
            <person name="Song J."/>
            <person name="Cho J.-C."/>
        </authorList>
    </citation>
    <scope>NUCLEOTIDE SEQUENCE [LARGE SCALE GENOMIC DNA]</scope>
    <source>
        <strain evidence="1 2">IMCC25680</strain>
    </source>
</reference>
<dbReference type="RefSeq" id="WP_168875857.1">
    <property type="nucleotide sequence ID" value="NZ_JABAIM010000001.1"/>
</dbReference>
<keyword evidence="2" id="KW-1185">Reference proteome</keyword>
<dbReference type="Proteomes" id="UP000587991">
    <property type="component" value="Unassembled WGS sequence"/>
</dbReference>
<protein>
    <submittedName>
        <fullName evidence="1">Uncharacterized protein</fullName>
    </submittedName>
</protein>
<organism evidence="1 2">
    <name type="scientific">Leeia aquatica</name>
    <dbReference type="NCBI Taxonomy" id="2725557"/>
    <lineage>
        <taxon>Bacteria</taxon>
        <taxon>Pseudomonadati</taxon>
        <taxon>Pseudomonadota</taxon>
        <taxon>Betaproteobacteria</taxon>
        <taxon>Neisseriales</taxon>
        <taxon>Leeiaceae</taxon>
        <taxon>Leeia</taxon>
    </lineage>
</organism>
<dbReference type="EMBL" id="JABAIM010000001">
    <property type="protein sequence ID" value="NLR74230.1"/>
    <property type="molecule type" value="Genomic_DNA"/>
</dbReference>
<evidence type="ECO:0000313" key="1">
    <source>
        <dbReference type="EMBL" id="NLR74230.1"/>
    </source>
</evidence>
<sequence length="81" mass="9020">MSYASKVIELDLGVLASPQQDVEQVVSCMFNGGWLLYGSYVLDQIRDGHTREQVLHLLFVRKEKDAVNPMAIPCPACGVLR</sequence>
<proteinExistence type="predicted"/>
<gene>
    <name evidence="1" type="ORF">HF682_03560</name>
</gene>